<evidence type="ECO:0000313" key="3">
    <source>
        <dbReference type="EMBL" id="KAF2640014.1"/>
    </source>
</evidence>
<dbReference type="EMBL" id="MU006785">
    <property type="protein sequence ID" value="KAF2640014.1"/>
    <property type="molecule type" value="Genomic_DNA"/>
</dbReference>
<feature type="region of interest" description="Disordered" evidence="1">
    <location>
        <begin position="136"/>
        <end position="162"/>
    </location>
</feature>
<feature type="compositionally biased region" description="Pro residues" evidence="1">
    <location>
        <begin position="37"/>
        <end position="47"/>
    </location>
</feature>
<protein>
    <submittedName>
        <fullName evidence="3">Uncharacterized protein</fullName>
    </submittedName>
</protein>
<feature type="compositionally biased region" description="Acidic residues" evidence="1">
    <location>
        <begin position="199"/>
        <end position="220"/>
    </location>
</feature>
<accession>A0A6A6S1B2</accession>
<feature type="region of interest" description="Disordered" evidence="1">
    <location>
        <begin position="197"/>
        <end position="236"/>
    </location>
</feature>
<gene>
    <name evidence="3" type="ORF">P280DRAFT_518445</name>
</gene>
<name>A0A6A6S1B2_9PLEO</name>
<keyword evidence="2" id="KW-0732">Signal</keyword>
<sequence length="252" mass="26023">MHLQIPIAILALCAGKALSHNSTLHATLPPTTSVKPPATPNPLPPGSGPVTGKPTVWITLTSTTTVAPITPPFANSTSDSKASIIATVPPSLISQEGNGSGNHTINTVINKQYCVLICPSTFPLPSALPTLASNTTAASGGGNASISNTSMPCNHPMPLPSQPVAPTSVVSVIPSPSVSPTPLTVPNLIPATSTLLAVQDDDESESDEDTEDDVPDEEDDVSKVNVPESETPELNDGIMVEVTARRNYMLGW</sequence>
<organism evidence="3 4">
    <name type="scientific">Massarina eburnea CBS 473.64</name>
    <dbReference type="NCBI Taxonomy" id="1395130"/>
    <lineage>
        <taxon>Eukaryota</taxon>
        <taxon>Fungi</taxon>
        <taxon>Dikarya</taxon>
        <taxon>Ascomycota</taxon>
        <taxon>Pezizomycotina</taxon>
        <taxon>Dothideomycetes</taxon>
        <taxon>Pleosporomycetidae</taxon>
        <taxon>Pleosporales</taxon>
        <taxon>Massarineae</taxon>
        <taxon>Massarinaceae</taxon>
        <taxon>Massarina</taxon>
    </lineage>
</organism>
<evidence type="ECO:0000256" key="2">
    <source>
        <dbReference type="SAM" id="SignalP"/>
    </source>
</evidence>
<evidence type="ECO:0000256" key="1">
    <source>
        <dbReference type="SAM" id="MobiDB-lite"/>
    </source>
</evidence>
<feature type="compositionally biased region" description="Polar residues" evidence="1">
    <location>
        <begin position="136"/>
        <end position="152"/>
    </location>
</feature>
<feature type="region of interest" description="Disordered" evidence="1">
    <location>
        <begin position="27"/>
        <end position="50"/>
    </location>
</feature>
<reference evidence="3" key="1">
    <citation type="journal article" date="2020" name="Stud. Mycol.">
        <title>101 Dothideomycetes genomes: a test case for predicting lifestyles and emergence of pathogens.</title>
        <authorList>
            <person name="Haridas S."/>
            <person name="Albert R."/>
            <person name="Binder M."/>
            <person name="Bloem J."/>
            <person name="Labutti K."/>
            <person name="Salamov A."/>
            <person name="Andreopoulos B."/>
            <person name="Baker S."/>
            <person name="Barry K."/>
            <person name="Bills G."/>
            <person name="Bluhm B."/>
            <person name="Cannon C."/>
            <person name="Castanera R."/>
            <person name="Culley D."/>
            <person name="Daum C."/>
            <person name="Ezra D."/>
            <person name="Gonzalez J."/>
            <person name="Henrissat B."/>
            <person name="Kuo A."/>
            <person name="Liang C."/>
            <person name="Lipzen A."/>
            <person name="Lutzoni F."/>
            <person name="Magnuson J."/>
            <person name="Mondo S."/>
            <person name="Nolan M."/>
            <person name="Ohm R."/>
            <person name="Pangilinan J."/>
            <person name="Park H.-J."/>
            <person name="Ramirez L."/>
            <person name="Alfaro M."/>
            <person name="Sun H."/>
            <person name="Tritt A."/>
            <person name="Yoshinaga Y."/>
            <person name="Zwiers L.-H."/>
            <person name="Turgeon B."/>
            <person name="Goodwin S."/>
            <person name="Spatafora J."/>
            <person name="Crous P."/>
            <person name="Grigoriev I."/>
        </authorList>
    </citation>
    <scope>NUCLEOTIDE SEQUENCE</scope>
    <source>
        <strain evidence="3">CBS 473.64</strain>
    </source>
</reference>
<keyword evidence="4" id="KW-1185">Reference proteome</keyword>
<dbReference type="AlphaFoldDB" id="A0A6A6S1B2"/>
<feature type="chain" id="PRO_5025687712" evidence="2">
    <location>
        <begin position="20"/>
        <end position="252"/>
    </location>
</feature>
<evidence type="ECO:0000313" key="4">
    <source>
        <dbReference type="Proteomes" id="UP000799753"/>
    </source>
</evidence>
<feature type="signal peptide" evidence="2">
    <location>
        <begin position="1"/>
        <end position="19"/>
    </location>
</feature>
<dbReference type="Proteomes" id="UP000799753">
    <property type="component" value="Unassembled WGS sequence"/>
</dbReference>
<proteinExistence type="predicted"/>